<dbReference type="Proteomes" id="UP000016620">
    <property type="component" value="Unassembled WGS sequence"/>
</dbReference>
<reference evidence="1 2" key="1">
    <citation type="journal article" date="2013" name="BMC Genomics">
        <title>Comparative genomics of Campylobacter concisus isolates reveals genetic diversity and provides insights into disease association.</title>
        <authorList>
            <person name="Deshpande N.P."/>
            <person name="Kaakoush N.O."/>
            <person name="Wilkins M.R."/>
            <person name="Mitchell H.M."/>
        </authorList>
    </citation>
    <scope>NUCLEOTIDE SEQUENCE [LARGE SCALE GENOMIC DNA]</scope>
    <source>
        <strain evidence="1 2">UNSWCS</strain>
    </source>
</reference>
<protein>
    <submittedName>
        <fullName evidence="1">Uncharacterized protein</fullName>
    </submittedName>
</protein>
<gene>
    <name evidence="1" type="ORF">UNSWCS_2067</name>
</gene>
<evidence type="ECO:0000313" key="1">
    <source>
        <dbReference type="EMBL" id="ERJ28532.1"/>
    </source>
</evidence>
<comment type="caution">
    <text evidence="1">The sequence shown here is derived from an EMBL/GenBank/DDBJ whole genome shotgun (WGS) entry which is preliminary data.</text>
</comment>
<accession>U2FDR5</accession>
<dbReference type="EMBL" id="ANNG01000024">
    <property type="protein sequence ID" value="ERJ28532.1"/>
    <property type="molecule type" value="Genomic_DNA"/>
</dbReference>
<proteinExistence type="predicted"/>
<name>U2FDR5_9BACT</name>
<sequence length="45" mass="5447">MESKEALQISISKIKFKFIKYFYNLSTFFKHPSYIIPAHETRNHL</sequence>
<dbReference type="AlphaFoldDB" id="U2FDR5"/>
<organism evidence="1 2">
    <name type="scientific">Campylobacter concisus UNSWCS</name>
    <dbReference type="NCBI Taxonomy" id="1242968"/>
    <lineage>
        <taxon>Bacteria</taxon>
        <taxon>Pseudomonadati</taxon>
        <taxon>Campylobacterota</taxon>
        <taxon>Epsilonproteobacteria</taxon>
        <taxon>Campylobacterales</taxon>
        <taxon>Campylobacteraceae</taxon>
        <taxon>Campylobacter</taxon>
    </lineage>
</organism>
<evidence type="ECO:0000313" key="2">
    <source>
        <dbReference type="Proteomes" id="UP000016620"/>
    </source>
</evidence>